<gene>
    <name evidence="8" type="ORF">D9C73_026769</name>
</gene>
<feature type="compositionally biased region" description="Low complexity" evidence="6">
    <location>
        <begin position="1391"/>
        <end position="1400"/>
    </location>
</feature>
<feature type="domain" description="OTU" evidence="7">
    <location>
        <begin position="398"/>
        <end position="500"/>
    </location>
</feature>
<dbReference type="Proteomes" id="UP000298787">
    <property type="component" value="Chromosome 24"/>
</dbReference>
<keyword evidence="5" id="KW-0378">Hydrolase</keyword>
<dbReference type="GO" id="GO:2000660">
    <property type="term" value="P:negative regulation of interleukin-1-mediated signaling pathway"/>
    <property type="evidence" value="ECO:0007669"/>
    <property type="project" value="TreeGrafter"/>
</dbReference>
<keyword evidence="5" id="KW-0788">Thiol protease</keyword>
<feature type="compositionally biased region" description="Pro residues" evidence="6">
    <location>
        <begin position="1413"/>
        <end position="1426"/>
    </location>
</feature>
<feature type="compositionally biased region" description="Polar residues" evidence="6">
    <location>
        <begin position="1327"/>
        <end position="1337"/>
    </location>
</feature>
<dbReference type="SUPFAM" id="SSF54001">
    <property type="entry name" value="Cysteine proteinases"/>
    <property type="match status" value="2"/>
</dbReference>
<feature type="region of interest" description="Disordered" evidence="6">
    <location>
        <begin position="1314"/>
        <end position="1462"/>
    </location>
</feature>
<evidence type="ECO:0000256" key="2">
    <source>
        <dbReference type="ARBA" id="ARBA00012759"/>
    </source>
</evidence>
<dbReference type="InterPro" id="IPR038765">
    <property type="entry name" value="Papain-like_cys_pep_sf"/>
</dbReference>
<dbReference type="SUPFAM" id="SSF63748">
    <property type="entry name" value="Tudor/PWWP/MBT"/>
    <property type="match status" value="1"/>
</dbReference>
<evidence type="ECO:0000256" key="6">
    <source>
        <dbReference type="SAM" id="MobiDB-lite"/>
    </source>
</evidence>
<feature type="compositionally biased region" description="Basic residues" evidence="6">
    <location>
        <begin position="1569"/>
        <end position="1581"/>
    </location>
</feature>
<feature type="region of interest" description="Disordered" evidence="6">
    <location>
        <begin position="740"/>
        <end position="848"/>
    </location>
</feature>
<feature type="compositionally biased region" description="Low complexity" evidence="6">
    <location>
        <begin position="1163"/>
        <end position="1177"/>
    </location>
</feature>
<dbReference type="STRING" id="240159.A0A4U5VWN3"/>
<sequence>MDGAGSPDEKAAERLMDEHLKSLGLHRKKVAKDGSCLFRAVAEQVLHCQSLHTRVRAQCVDFLQQNRDSYEAGAAGGGGGGGVQCGVTQGGGVQFGVTQGGGVQCGSHREEVFSVGSHRELQEEEEEVFSVGSHREEVFSVGSHRELQEEEEEEEEVFSVGSHREEVFSVGSHREEVFSVGSHREEVFSVGSHRDEVFSVGSHREEVFSVGSRREEVFSVGSRREVQEEEVFSVGSHREEVFSVGSHREEVFSVGSHREEMFSVGSRREVQEEEVFSVGSHREEMFSVGSRREEVFSVGSRREVQEEEVFSVGSHSEVQEEEVFSVGSHREVQEEEVFSVGSHREVQEEEVFSVGSHREEEEVFSVGSHKELQEEAFSVGSHREVQEEVFSVGSHKELQEKEVFSVGSHREEVFSVGSHREVQEEEFIEGDFVDYLDKLQDPQQWVGEVEINALAVMYKRDFLIFQEPGKPAVNITDNNFKDKVRLCFLNGNHYDSVYPISRVKNAALCQSILYELLYDDVFKVDRSLLGACQRISRPADFLSDDNMAACVSSDESDLDAGEALWVENGTNVTTTTRHSRRVRRSLNPTLFRNIEYDVWHKTKRAQQKMDYYIAAGMQFTVGDRCQVRLEGSGRTYNATIKEVLPNNGPVTVYIEELGKNEEGSWSTVATVPGSGGRMLKQHSWPPQATVDEQTAAKANRSLKSVSSVETSFGLTEKERLAKEEEERNVALVEIQLRDEHSFPALGTQPGMQSDGGKKKGGDKKRSQRNKTKSPVEDVRASSPSAGERPKSSTPPLTSTAAVNTAPPADSSPPAAKPPANSDSSPAWLSSLKAASSASATPTPKTSALATGTTLCSLPAVTGGAVPSSASLFSFLTPVLPAASSPPTSHALSSSSPPLFSSSSLSPQLSASPPPSSSLPPPTFIAPIAPSPTATHGFLPRSSPPISSLTHSPSPPPSCAHHAAKVREAPPVSGQTPNSLPNIGATVTASQSFQSQASLSQLLPQVSQVNQSHVSVTQTSSIQVENQTKLSPPVNQILMPQTQTESCLPALHQHQPQSNTDVVSLPQNQSQVSLTQVENRTQSFLPANQTLVPQMQSEAPSSLQHQSQVQYPSPTVAEVQSSHPAPGAFYPLTSQASVPVSASMQPHPHLHVHPAQPPHPSQVPHPSLSLSSSPTHPSNTQNQTEGPLPPTQQAQPQADSPAHPPSQQSHVPHPALHPLLQSAHQPHPQSIPGAVPLQQLSQIYQDPLYPGFPQGEKGDIAPIPPMSASKSGDDLPQDVNILRFFFNLGIKAYSMPMFLPYFYLLPLQQAHTLHPKLPSRSPSPTPHYLSSNAPTRQQEAYPHSQYPPTSVSASLPSQFDHQVPLTEPSHPSEPSFNQAAYPVTQPPPNRMPAPGQWQQQQVPPPRNTSFPVEYPTPSPPYPLPPPLSQGYPPGQVPGHPMYRPSMPSYPPPSLGYQPSSTPEELQVNQGLMEQRQPANGDTMPGQRPSRVTGPAASVGLKKEPGDSLTKVMLLVDPPLNPNNPILVSNPAIKDVPVSMTTVKTSSTPASPSPYDINSKTTISSDNNPTRGHRGHQKPHHHPTNTYVPLGASETSQVSYLTTFGMAEGLSVGCSTEDDWEEQAGFKPATLTHRGTKRNYRGGGGGGRGSRGHDPGRGSNRRRYEGEPGAGLRYVQYSSSHRGRGRERGY</sequence>
<dbReference type="GO" id="GO:0004843">
    <property type="term" value="F:cysteine-type deubiquitinase activity"/>
    <property type="evidence" value="ECO:0007669"/>
    <property type="project" value="UniProtKB-EC"/>
</dbReference>
<feature type="region of interest" description="Disordered" evidence="6">
    <location>
        <begin position="1141"/>
        <end position="1213"/>
    </location>
</feature>
<evidence type="ECO:0000256" key="4">
    <source>
        <dbReference type="ARBA" id="ARBA00022786"/>
    </source>
</evidence>
<feature type="compositionally biased region" description="Basic residues" evidence="6">
    <location>
        <begin position="1679"/>
        <end position="1688"/>
    </location>
</feature>
<feature type="region of interest" description="Disordered" evidence="6">
    <location>
        <begin position="141"/>
        <end position="162"/>
    </location>
</feature>
<dbReference type="GO" id="GO:1903093">
    <property type="term" value="P:regulation of protein K48-linked deubiquitination"/>
    <property type="evidence" value="ECO:0007669"/>
    <property type="project" value="TreeGrafter"/>
</dbReference>
<reference evidence="8 9" key="1">
    <citation type="submission" date="2019-01" db="EMBL/GenBank/DDBJ databases">
        <title>Genome Assembly of Collichthys lucidus.</title>
        <authorList>
            <person name="Cai M."/>
            <person name="Xiao S."/>
        </authorList>
    </citation>
    <scope>NUCLEOTIDE SEQUENCE [LARGE SCALE GENOMIC DNA]</scope>
    <source>
        <strain evidence="8">JT15FE1705JMU</strain>
        <tissue evidence="8">Muscle</tissue>
    </source>
</reference>
<dbReference type="InterPro" id="IPR050704">
    <property type="entry name" value="Peptidase_C85-like"/>
</dbReference>
<feature type="compositionally biased region" description="Basic and acidic residues" evidence="6">
    <location>
        <begin position="1649"/>
        <end position="1664"/>
    </location>
</feature>
<feature type="compositionally biased region" description="Low complexity" evidence="6">
    <location>
        <begin position="881"/>
        <end position="910"/>
    </location>
</feature>
<feature type="region of interest" description="Disordered" evidence="6">
    <location>
        <begin position="1245"/>
        <end position="1271"/>
    </location>
</feature>
<feature type="compositionally biased region" description="Polar residues" evidence="6">
    <location>
        <begin position="1345"/>
        <end position="1359"/>
    </location>
</feature>
<feature type="region of interest" description="Disordered" evidence="6">
    <location>
        <begin position="1474"/>
        <end position="1503"/>
    </location>
</feature>
<feature type="compositionally biased region" description="Polar residues" evidence="6">
    <location>
        <begin position="1542"/>
        <end position="1568"/>
    </location>
</feature>
<keyword evidence="9" id="KW-1185">Reference proteome</keyword>
<feature type="compositionally biased region" description="Low complexity" evidence="6">
    <location>
        <begin position="805"/>
        <end position="848"/>
    </location>
</feature>
<dbReference type="EMBL" id="CM014101">
    <property type="protein sequence ID" value="TKS93244.1"/>
    <property type="molecule type" value="Genomic_DNA"/>
</dbReference>
<feature type="compositionally biased region" description="Acidic residues" evidence="6">
    <location>
        <begin position="148"/>
        <end position="157"/>
    </location>
</feature>
<evidence type="ECO:0000313" key="9">
    <source>
        <dbReference type="Proteomes" id="UP000298787"/>
    </source>
</evidence>
<dbReference type="GO" id="GO:0061578">
    <property type="term" value="F:K63-linked deubiquitinase activity"/>
    <property type="evidence" value="ECO:0007669"/>
    <property type="project" value="TreeGrafter"/>
</dbReference>
<protein>
    <recommendedName>
        <fullName evidence="2">ubiquitinyl hydrolase 1</fullName>
        <ecNumber evidence="2">3.4.19.12</ecNumber>
    </recommendedName>
</protein>
<feature type="region of interest" description="Disordered" evidence="6">
    <location>
        <begin position="1542"/>
        <end position="1588"/>
    </location>
</feature>
<dbReference type="PANTHER" id="PTHR12419">
    <property type="entry name" value="OTU DOMAIN CONTAINING PROTEIN"/>
    <property type="match status" value="1"/>
</dbReference>
<feature type="region of interest" description="Disordered" evidence="6">
    <location>
        <begin position="706"/>
        <end position="725"/>
    </location>
</feature>
<feature type="region of interest" description="Disordered" evidence="6">
    <location>
        <begin position="1093"/>
        <end position="1121"/>
    </location>
</feature>
<dbReference type="GO" id="GO:0006508">
    <property type="term" value="P:proteolysis"/>
    <property type="evidence" value="ECO:0007669"/>
    <property type="project" value="UniProtKB-KW"/>
</dbReference>
<evidence type="ECO:0000256" key="3">
    <source>
        <dbReference type="ARBA" id="ARBA00022670"/>
    </source>
</evidence>
<proteinExistence type="predicted"/>
<evidence type="ECO:0000256" key="1">
    <source>
        <dbReference type="ARBA" id="ARBA00000707"/>
    </source>
</evidence>
<feature type="compositionally biased region" description="Polar residues" evidence="6">
    <location>
        <begin position="791"/>
        <end position="802"/>
    </location>
</feature>
<feature type="compositionally biased region" description="Pro residues" evidence="6">
    <location>
        <begin position="911"/>
        <end position="923"/>
    </location>
</feature>
<dbReference type="EC" id="3.4.19.12" evidence="2"/>
<dbReference type="Gene3D" id="3.90.70.80">
    <property type="match status" value="2"/>
</dbReference>
<dbReference type="GO" id="GO:0034122">
    <property type="term" value="P:negative regulation of toll-like receptor signaling pathway"/>
    <property type="evidence" value="ECO:0007669"/>
    <property type="project" value="TreeGrafter"/>
</dbReference>
<evidence type="ECO:0000256" key="5">
    <source>
        <dbReference type="ARBA" id="ARBA00022807"/>
    </source>
</evidence>
<dbReference type="InterPro" id="IPR003323">
    <property type="entry name" value="OTU_dom"/>
</dbReference>
<evidence type="ECO:0000313" key="8">
    <source>
        <dbReference type="EMBL" id="TKS93244.1"/>
    </source>
</evidence>
<evidence type="ECO:0000259" key="7">
    <source>
        <dbReference type="PROSITE" id="PS50802"/>
    </source>
</evidence>
<feature type="region of interest" description="Disordered" evidence="6">
    <location>
        <begin position="1623"/>
        <end position="1688"/>
    </location>
</feature>
<dbReference type="PANTHER" id="PTHR12419:SF9">
    <property type="entry name" value="OTU DOMAIN-CONTAINING PROTEIN 4"/>
    <property type="match status" value="1"/>
</dbReference>
<name>A0A4U5VWN3_COLLU</name>
<keyword evidence="4" id="KW-0833">Ubl conjugation pathway</keyword>
<dbReference type="PROSITE" id="PS50802">
    <property type="entry name" value="OTU"/>
    <property type="match status" value="1"/>
</dbReference>
<feature type="compositionally biased region" description="Basic and acidic residues" evidence="6">
    <location>
        <begin position="715"/>
        <end position="725"/>
    </location>
</feature>
<feature type="compositionally biased region" description="Basic residues" evidence="6">
    <location>
        <begin position="758"/>
        <end position="771"/>
    </location>
</feature>
<feature type="region of interest" description="Disordered" evidence="6">
    <location>
        <begin position="881"/>
        <end position="997"/>
    </location>
</feature>
<keyword evidence="3" id="KW-0645">Protease</keyword>
<comment type="catalytic activity">
    <reaction evidence="1">
        <text>Thiol-dependent hydrolysis of ester, thioester, amide, peptide and isopeptide bonds formed by the C-terminal Gly of ubiquitin (a 76-residue protein attached to proteins as an intracellular targeting signal).</text>
        <dbReference type="EC" id="3.4.19.12"/>
    </reaction>
</comment>
<accession>A0A4U5VWN3</accession>
<feature type="compositionally biased region" description="Low complexity" evidence="6">
    <location>
        <begin position="984"/>
        <end position="997"/>
    </location>
</feature>
<dbReference type="GO" id="GO:0016579">
    <property type="term" value="P:protein deubiquitination"/>
    <property type="evidence" value="ECO:0007669"/>
    <property type="project" value="TreeGrafter"/>
</dbReference>
<feature type="compositionally biased region" description="Low complexity" evidence="6">
    <location>
        <begin position="1190"/>
        <end position="1213"/>
    </location>
</feature>
<organism evidence="8 9">
    <name type="scientific">Collichthys lucidus</name>
    <name type="common">Big head croaker</name>
    <name type="synonym">Sciaena lucida</name>
    <dbReference type="NCBI Taxonomy" id="240159"/>
    <lineage>
        <taxon>Eukaryota</taxon>
        <taxon>Metazoa</taxon>
        <taxon>Chordata</taxon>
        <taxon>Craniata</taxon>
        <taxon>Vertebrata</taxon>
        <taxon>Euteleostomi</taxon>
        <taxon>Actinopterygii</taxon>
        <taxon>Neopterygii</taxon>
        <taxon>Teleostei</taxon>
        <taxon>Neoteleostei</taxon>
        <taxon>Acanthomorphata</taxon>
        <taxon>Eupercaria</taxon>
        <taxon>Sciaenidae</taxon>
        <taxon>Collichthys</taxon>
    </lineage>
</organism>